<comment type="caution">
    <text evidence="6">The sequence shown here is derived from an EMBL/GenBank/DDBJ whole genome shotgun (WGS) entry which is preliminary data.</text>
</comment>
<gene>
    <name evidence="5" type="ORF">GGQ89_002156</name>
    <name evidence="6" type="ORF">JYA60_09290</name>
</gene>
<dbReference type="InterPro" id="IPR051600">
    <property type="entry name" value="Beta-PGM-like"/>
</dbReference>
<evidence type="ECO:0000313" key="6">
    <source>
        <dbReference type="EMBL" id="MBN3558421.1"/>
    </source>
</evidence>
<evidence type="ECO:0000256" key="1">
    <source>
        <dbReference type="ARBA" id="ARBA00001946"/>
    </source>
</evidence>
<keyword evidence="3" id="KW-0479">Metal-binding</keyword>
<dbReference type="GO" id="GO:0016787">
    <property type="term" value="F:hydrolase activity"/>
    <property type="evidence" value="ECO:0007669"/>
    <property type="project" value="UniProtKB-KW"/>
</dbReference>
<dbReference type="AlphaFoldDB" id="A0AA41A1G2"/>
<accession>A0AA41A1G2</accession>
<dbReference type="Gene3D" id="3.40.50.1000">
    <property type="entry name" value="HAD superfamily/HAD-like"/>
    <property type="match status" value="1"/>
</dbReference>
<dbReference type="RefSeq" id="WP_184105764.1">
    <property type="nucleotide sequence ID" value="NZ_JACHNX010000007.1"/>
</dbReference>
<dbReference type="SUPFAM" id="SSF56784">
    <property type="entry name" value="HAD-like"/>
    <property type="match status" value="1"/>
</dbReference>
<dbReference type="EMBL" id="JAFHKU010000127">
    <property type="protein sequence ID" value="MBN3558421.1"/>
    <property type="molecule type" value="Genomic_DNA"/>
</dbReference>
<dbReference type="InterPro" id="IPR006439">
    <property type="entry name" value="HAD-SF_hydro_IA"/>
</dbReference>
<reference evidence="5 7" key="1">
    <citation type="submission" date="2020-08" db="EMBL/GenBank/DDBJ databases">
        <title>Genomic Encyclopedia of Type Strains, Phase IV (KMG-IV): sequencing the most valuable type-strain genomes for metagenomic binning, comparative biology and taxonomic classification.</title>
        <authorList>
            <person name="Goeker M."/>
        </authorList>
    </citation>
    <scope>NUCLEOTIDE SEQUENCE [LARGE SCALE GENOMIC DNA]</scope>
    <source>
        <strain evidence="5 7">DSM 14562</strain>
    </source>
</reference>
<evidence type="ECO:0000256" key="2">
    <source>
        <dbReference type="ARBA" id="ARBA00006171"/>
    </source>
</evidence>
<organism evidence="6 8">
    <name type="scientific">Sphingomonas yabuuchiae</name>
    <dbReference type="NCBI Taxonomy" id="172044"/>
    <lineage>
        <taxon>Bacteria</taxon>
        <taxon>Pseudomonadati</taxon>
        <taxon>Pseudomonadota</taxon>
        <taxon>Alphaproteobacteria</taxon>
        <taxon>Sphingomonadales</taxon>
        <taxon>Sphingomonadaceae</taxon>
        <taxon>Sphingomonas</taxon>
    </lineage>
</organism>
<evidence type="ECO:0000256" key="3">
    <source>
        <dbReference type="ARBA" id="ARBA00022723"/>
    </source>
</evidence>
<comment type="similarity">
    <text evidence="2">Belongs to the HAD-like hydrolase superfamily. CbbY/CbbZ/Gph/YieH family.</text>
</comment>
<dbReference type="NCBIfam" id="TIGR01509">
    <property type="entry name" value="HAD-SF-IA-v3"/>
    <property type="match status" value="1"/>
</dbReference>
<dbReference type="SFLD" id="SFLDS00003">
    <property type="entry name" value="Haloacid_Dehalogenase"/>
    <property type="match status" value="1"/>
</dbReference>
<name>A0AA41A1G2_9SPHN</name>
<dbReference type="EMBL" id="JACHNX010000007">
    <property type="protein sequence ID" value="MBB4609931.1"/>
    <property type="molecule type" value="Genomic_DNA"/>
</dbReference>
<evidence type="ECO:0000313" key="5">
    <source>
        <dbReference type="EMBL" id="MBB4609931.1"/>
    </source>
</evidence>
<evidence type="ECO:0000313" key="8">
    <source>
        <dbReference type="Proteomes" id="UP000704529"/>
    </source>
</evidence>
<evidence type="ECO:0000313" key="7">
    <source>
        <dbReference type="Proteomes" id="UP000584663"/>
    </source>
</evidence>
<keyword evidence="7" id="KW-1185">Reference proteome</keyword>
<dbReference type="InterPro" id="IPR023214">
    <property type="entry name" value="HAD_sf"/>
</dbReference>
<dbReference type="PANTHER" id="PTHR46193:SF10">
    <property type="entry name" value="6-PHOSPHOGLUCONATE PHOSPHATASE"/>
    <property type="match status" value="1"/>
</dbReference>
<evidence type="ECO:0000256" key="4">
    <source>
        <dbReference type="ARBA" id="ARBA00022842"/>
    </source>
</evidence>
<proteinExistence type="inferred from homology"/>
<dbReference type="GO" id="GO:0046872">
    <property type="term" value="F:metal ion binding"/>
    <property type="evidence" value="ECO:0007669"/>
    <property type="project" value="UniProtKB-KW"/>
</dbReference>
<dbReference type="InterPro" id="IPR023198">
    <property type="entry name" value="PGP-like_dom2"/>
</dbReference>
<dbReference type="Proteomes" id="UP000584663">
    <property type="component" value="Unassembled WGS sequence"/>
</dbReference>
<dbReference type="Proteomes" id="UP000704529">
    <property type="component" value="Unassembled WGS sequence"/>
</dbReference>
<dbReference type="InterPro" id="IPR036412">
    <property type="entry name" value="HAD-like_sf"/>
</dbReference>
<protein>
    <submittedName>
        <fullName evidence="6">HAD family phosphatase</fullName>
    </submittedName>
    <submittedName>
        <fullName evidence="5">HAD superfamily hydrolase (TIGR01509 family)</fullName>
    </submittedName>
</protein>
<sequence>MSRFAALLFDFDGVLIDSEYEGNRHLAEWLTANGHPHSPQEAMHHYMGLAGKDFIATIEGRIGHTLPESFYEARRAEDVRAMAEGVAAIGGAVAFVKSLPADFPKAIVSSSPTVWIDQHLRHIGLRDLFGEHIYSGREHVTRGKPAPDLYLHAAERLGVRIEDCAILEDSPVGATGAVASGGHVIGMCMGTHCAIGHDQRLRDIGVAAIAQDYEDVRHELGF</sequence>
<reference evidence="6" key="2">
    <citation type="submission" date="2021-01" db="EMBL/GenBank/DDBJ databases">
        <title>Genome Sequencing of Type Strains.</title>
        <authorList>
            <person name="Lemaire J.F."/>
            <person name="Inderbitzin P."/>
            <person name="Collins S.B."/>
            <person name="Wespe N."/>
            <person name="Knight-Connoni V."/>
        </authorList>
    </citation>
    <scope>NUCLEOTIDE SEQUENCE</scope>
    <source>
        <strain evidence="6">DSM 14562</strain>
    </source>
</reference>
<dbReference type="SFLD" id="SFLDG01129">
    <property type="entry name" value="C1.5:_HAD__Beta-PGM__Phosphata"/>
    <property type="match status" value="1"/>
</dbReference>
<comment type="cofactor">
    <cofactor evidence="1">
        <name>Mg(2+)</name>
        <dbReference type="ChEBI" id="CHEBI:18420"/>
    </cofactor>
</comment>
<dbReference type="PANTHER" id="PTHR46193">
    <property type="entry name" value="6-PHOSPHOGLUCONATE PHOSPHATASE"/>
    <property type="match status" value="1"/>
</dbReference>
<dbReference type="Pfam" id="PF00702">
    <property type="entry name" value="Hydrolase"/>
    <property type="match status" value="1"/>
</dbReference>
<keyword evidence="5" id="KW-0378">Hydrolase</keyword>
<dbReference type="Gene3D" id="1.10.150.240">
    <property type="entry name" value="Putative phosphatase, domain 2"/>
    <property type="match status" value="1"/>
</dbReference>
<keyword evidence="4" id="KW-0460">Magnesium</keyword>